<keyword evidence="1" id="KW-0472">Membrane</keyword>
<evidence type="ECO:0000313" key="3">
    <source>
        <dbReference type="Proteomes" id="UP000475666"/>
    </source>
</evidence>
<dbReference type="Proteomes" id="UP000475666">
    <property type="component" value="Unassembled WGS sequence"/>
</dbReference>
<gene>
    <name evidence="2" type="ORF">G3I66_07030</name>
</gene>
<feature type="transmembrane region" description="Helical" evidence="1">
    <location>
        <begin position="141"/>
        <end position="161"/>
    </location>
</feature>
<sequence length="199" mass="21007">MKTTQTGTLLASVISSGLMAGLFAAFAYSVMPGLRGTSDHTFVATMQGINKAILNPVFMLPFMGTIPLIALAVFLARRGHGRPALPWLVAALVLYLVAFAVTVAANVPLNDQLERAGAPDSIGDLAAVRERFEAAWVTWNIVRALLHTAAFACLAWALVLYGADRFRTDRAAAPTSGMSPAYGYGAGHERPFTAGATSP</sequence>
<protein>
    <submittedName>
        <fullName evidence="2">DUF1772 domain-containing protein</fullName>
    </submittedName>
</protein>
<organism evidence="2 3">
    <name type="scientific">Streptomyces rubrogriseus</name>
    <dbReference type="NCBI Taxonomy" id="194673"/>
    <lineage>
        <taxon>Bacteria</taxon>
        <taxon>Bacillati</taxon>
        <taxon>Actinomycetota</taxon>
        <taxon>Actinomycetes</taxon>
        <taxon>Kitasatosporales</taxon>
        <taxon>Streptomycetaceae</taxon>
        <taxon>Streptomyces</taxon>
        <taxon>Streptomyces violaceoruber group</taxon>
    </lineage>
</organism>
<accession>A0A6G3T8B5</accession>
<name>A0A6G3T8B5_9ACTN</name>
<dbReference type="RefSeq" id="WP_164271907.1">
    <property type="nucleotide sequence ID" value="NZ_JAAGMQ010000201.1"/>
</dbReference>
<feature type="transmembrane region" description="Helical" evidence="1">
    <location>
        <begin position="53"/>
        <end position="75"/>
    </location>
</feature>
<feature type="transmembrane region" description="Helical" evidence="1">
    <location>
        <begin position="7"/>
        <end position="28"/>
    </location>
</feature>
<dbReference type="AlphaFoldDB" id="A0A6G3T8B5"/>
<dbReference type="EMBL" id="JAAGMQ010000201">
    <property type="protein sequence ID" value="NEC32930.1"/>
    <property type="molecule type" value="Genomic_DNA"/>
</dbReference>
<comment type="caution">
    <text evidence="2">The sequence shown here is derived from an EMBL/GenBank/DDBJ whole genome shotgun (WGS) entry which is preliminary data.</text>
</comment>
<evidence type="ECO:0000256" key="1">
    <source>
        <dbReference type="SAM" id="Phobius"/>
    </source>
</evidence>
<evidence type="ECO:0000313" key="2">
    <source>
        <dbReference type="EMBL" id="NEC32930.1"/>
    </source>
</evidence>
<dbReference type="InterPro" id="IPR013901">
    <property type="entry name" value="Anthrone_oxy"/>
</dbReference>
<feature type="transmembrane region" description="Helical" evidence="1">
    <location>
        <begin position="87"/>
        <end position="107"/>
    </location>
</feature>
<dbReference type="Pfam" id="PF08592">
    <property type="entry name" value="Anthrone_oxy"/>
    <property type="match status" value="1"/>
</dbReference>
<reference evidence="2 3" key="1">
    <citation type="submission" date="2020-01" db="EMBL/GenBank/DDBJ databases">
        <title>Insect and environment-associated Actinomycetes.</title>
        <authorList>
            <person name="Currrie C."/>
            <person name="Chevrette M."/>
            <person name="Carlson C."/>
            <person name="Stubbendieck R."/>
            <person name="Wendt-Pienkowski E."/>
        </authorList>
    </citation>
    <scope>NUCLEOTIDE SEQUENCE [LARGE SCALE GENOMIC DNA]</scope>
    <source>
        <strain evidence="2 3">SID7739</strain>
    </source>
</reference>
<keyword evidence="1" id="KW-0812">Transmembrane</keyword>
<proteinExistence type="predicted"/>
<keyword evidence="1" id="KW-1133">Transmembrane helix</keyword>